<dbReference type="Proteomes" id="UP000465607">
    <property type="component" value="Unassembled WGS sequence"/>
</dbReference>
<evidence type="ECO:0000256" key="1">
    <source>
        <dbReference type="SAM" id="Phobius"/>
    </source>
</evidence>
<keyword evidence="1" id="KW-1133">Transmembrane helix</keyword>
<dbReference type="Proteomes" id="UP001193756">
    <property type="component" value="Unassembled WGS sequence"/>
</dbReference>
<keyword evidence="1" id="KW-0472">Membrane</keyword>
<dbReference type="EMBL" id="WKQV01000002">
    <property type="protein sequence ID" value="MSD26179.1"/>
    <property type="molecule type" value="Genomic_DNA"/>
</dbReference>
<keyword evidence="1" id="KW-0812">Transmembrane</keyword>
<name>A0A174LNC2_9FIRM</name>
<reference evidence="4" key="4">
    <citation type="submission" date="2020-02" db="EMBL/GenBank/DDBJ databases">
        <authorList>
            <person name="Littmann E."/>
            <person name="Sorbara M."/>
        </authorList>
    </citation>
    <scope>NUCLEOTIDE SEQUENCE</scope>
    <source>
        <strain evidence="4">MSK.16.45</strain>
    </source>
</reference>
<dbReference type="InterPro" id="IPR046088">
    <property type="entry name" value="DUF6106"/>
</dbReference>
<proteinExistence type="predicted"/>
<dbReference type="AlphaFoldDB" id="A0A174LNC2"/>
<gene>
    <name evidence="2" type="ORF">ERS852497_02355</name>
    <name evidence="4" type="ORF">G4312_01210</name>
    <name evidence="3" type="ORF">GKE44_03125</name>
</gene>
<dbReference type="Proteomes" id="UP000095602">
    <property type="component" value="Unassembled WGS sequence"/>
</dbReference>
<dbReference type="EMBL" id="CZAJ01000025">
    <property type="protein sequence ID" value="CUP25702.1"/>
    <property type="molecule type" value="Genomic_DNA"/>
</dbReference>
<evidence type="ECO:0000313" key="2">
    <source>
        <dbReference type="EMBL" id="CUP25702.1"/>
    </source>
</evidence>
<feature type="transmembrane region" description="Helical" evidence="1">
    <location>
        <begin position="37"/>
        <end position="55"/>
    </location>
</feature>
<evidence type="ECO:0000313" key="4">
    <source>
        <dbReference type="EMBL" id="NSC75929.1"/>
    </source>
</evidence>
<protein>
    <submittedName>
        <fullName evidence="2">Uncharacterized protein</fullName>
    </submittedName>
</protein>
<dbReference type="EMBL" id="JAAIMP010000001">
    <property type="protein sequence ID" value="NSC75929.1"/>
    <property type="molecule type" value="Genomic_DNA"/>
</dbReference>
<reference evidence="3 6" key="2">
    <citation type="journal article" date="2019" name="Nat. Med.">
        <title>A library of human gut bacterial isolates paired with longitudinal multiomics data enables mechanistic microbiome research.</title>
        <authorList>
            <person name="Poyet M."/>
            <person name="Groussin M."/>
            <person name="Gibbons S.M."/>
            <person name="Avila-Pacheco J."/>
            <person name="Jiang X."/>
            <person name="Kearney S.M."/>
            <person name="Perrotta A.R."/>
            <person name="Berdy B."/>
            <person name="Zhao S."/>
            <person name="Lieberman T.D."/>
            <person name="Swanson P.K."/>
            <person name="Smith M."/>
            <person name="Roesemann S."/>
            <person name="Alexander J.E."/>
            <person name="Rich S.A."/>
            <person name="Livny J."/>
            <person name="Vlamakis H."/>
            <person name="Clish C."/>
            <person name="Bullock K."/>
            <person name="Deik A."/>
            <person name="Scott J."/>
            <person name="Pierce K.A."/>
            <person name="Xavier R.J."/>
            <person name="Alm E.J."/>
        </authorList>
    </citation>
    <scope>NUCLEOTIDE SEQUENCE [LARGE SCALE GENOMIC DNA]</scope>
    <source>
        <strain evidence="3 6">BIOML-A5</strain>
    </source>
</reference>
<feature type="transmembrane region" description="Helical" evidence="1">
    <location>
        <begin position="12"/>
        <end position="31"/>
    </location>
</feature>
<accession>A0A174LNC2</accession>
<organism evidence="2 5">
    <name type="scientific">Agathobacter rectalis</name>
    <dbReference type="NCBI Taxonomy" id="39491"/>
    <lineage>
        <taxon>Bacteria</taxon>
        <taxon>Bacillati</taxon>
        <taxon>Bacillota</taxon>
        <taxon>Clostridia</taxon>
        <taxon>Lachnospirales</taxon>
        <taxon>Lachnospiraceae</taxon>
        <taxon>Agathobacter</taxon>
    </lineage>
</organism>
<evidence type="ECO:0000313" key="3">
    <source>
        <dbReference type="EMBL" id="MSD26179.1"/>
    </source>
</evidence>
<dbReference type="Pfam" id="PF19601">
    <property type="entry name" value="DUF6106"/>
    <property type="match status" value="1"/>
</dbReference>
<reference evidence="4" key="3">
    <citation type="journal article" date="2020" name="Cell Host Microbe">
        <title>Functional and Genomic Variation between Human-Derived Isolates of Lachnospiraceae Reveals Inter- and Intra-Species Diversity.</title>
        <authorList>
            <person name="Sorbara M.T."/>
            <person name="Littmann E.R."/>
            <person name="Fontana E."/>
            <person name="Moody T.U."/>
            <person name="Kohout C.E."/>
            <person name="Gjonbalaj M."/>
            <person name="Eaton V."/>
            <person name="Seok R."/>
            <person name="Leiner I.M."/>
            <person name="Pamer E.G."/>
        </authorList>
    </citation>
    <scope>NUCLEOTIDE SEQUENCE</scope>
    <source>
        <strain evidence="4">MSK.16.45</strain>
    </source>
</reference>
<sequence>MEVFTLIARKKNVALVFVSYLLVALAAISLLTICIGFAPGILFAVVFGLIAYLMIMAQNTEFEYSYFDGELRFAKIKNKSRRKRLGIYSMESVAAIAPAGDRSVYNYENGNELKEIDYTSGQKDVPYYDIVIKSPEENVLIKAELDDKFLTEVEKKYRSKVKRREE</sequence>
<dbReference type="RefSeq" id="WP_055163459.1">
    <property type="nucleotide sequence ID" value="NZ_AP031452.1"/>
</dbReference>
<evidence type="ECO:0000313" key="5">
    <source>
        <dbReference type="Proteomes" id="UP000095602"/>
    </source>
</evidence>
<reference evidence="2 5" key="1">
    <citation type="submission" date="2015-09" db="EMBL/GenBank/DDBJ databases">
        <authorList>
            <consortium name="Pathogen Informatics"/>
        </authorList>
    </citation>
    <scope>NUCLEOTIDE SEQUENCE [LARGE SCALE GENOMIC DNA]</scope>
    <source>
        <strain evidence="2 5">2789STDY5834884</strain>
    </source>
</reference>
<evidence type="ECO:0000313" key="6">
    <source>
        <dbReference type="Proteomes" id="UP000465607"/>
    </source>
</evidence>